<dbReference type="SUPFAM" id="SSF50814">
    <property type="entry name" value="Lipocalins"/>
    <property type="match status" value="1"/>
</dbReference>
<organism evidence="2">
    <name type="scientific">Ixodes ricinus</name>
    <name type="common">Common tick</name>
    <name type="synonym">Acarus ricinus</name>
    <dbReference type="NCBI Taxonomy" id="34613"/>
    <lineage>
        <taxon>Eukaryota</taxon>
        <taxon>Metazoa</taxon>
        <taxon>Ecdysozoa</taxon>
        <taxon>Arthropoda</taxon>
        <taxon>Chelicerata</taxon>
        <taxon>Arachnida</taxon>
        <taxon>Acari</taxon>
        <taxon>Parasitiformes</taxon>
        <taxon>Ixodida</taxon>
        <taxon>Ixodoidea</taxon>
        <taxon>Ixodidae</taxon>
        <taxon>Ixodinae</taxon>
        <taxon>Ixodes</taxon>
    </lineage>
</organism>
<protein>
    <submittedName>
        <fullName evidence="2">Putative salivary lipocalin</fullName>
    </submittedName>
</protein>
<dbReference type="Pfam" id="PF02098">
    <property type="entry name" value="His_binding"/>
    <property type="match status" value="1"/>
</dbReference>
<dbReference type="GO" id="GO:0030682">
    <property type="term" value="P:symbiont-mediated perturbation of host defenses"/>
    <property type="evidence" value="ECO:0007669"/>
    <property type="project" value="InterPro"/>
</dbReference>
<dbReference type="EMBL" id="GADI01003877">
    <property type="protein sequence ID" value="JAA69931.1"/>
    <property type="molecule type" value="mRNA"/>
</dbReference>
<evidence type="ECO:0000256" key="1">
    <source>
        <dbReference type="SAM" id="SignalP"/>
    </source>
</evidence>
<dbReference type="Gene3D" id="2.40.128.20">
    <property type="match status" value="1"/>
</dbReference>
<reference evidence="2" key="1">
    <citation type="submission" date="2012-12" db="EMBL/GenBank/DDBJ databases">
        <title>Identification and characterization of a phenylalanine ammonia-lyase gene family in Isatis indigotica Fort.</title>
        <authorList>
            <person name="Liu Q."/>
            <person name="Chen J."/>
            <person name="Zhou X."/>
            <person name="Di P."/>
            <person name="Xiao Y."/>
            <person name="Xuan H."/>
            <person name="Zhang L."/>
            <person name="Chen W."/>
        </authorList>
    </citation>
    <scope>NUCLEOTIDE SEQUENCE</scope>
    <source>
        <tissue evidence="2">Salivary gland</tissue>
    </source>
</reference>
<dbReference type="InterPro" id="IPR002970">
    <property type="entry name" value="Tick_his-bd"/>
</dbReference>
<dbReference type="AlphaFoldDB" id="A0A0K8RFR3"/>
<dbReference type="InterPro" id="IPR012674">
    <property type="entry name" value="Calycin"/>
</dbReference>
<feature type="chain" id="PRO_5005517801" evidence="1">
    <location>
        <begin position="17"/>
        <end position="241"/>
    </location>
</feature>
<dbReference type="GO" id="GO:0043176">
    <property type="term" value="F:amine binding"/>
    <property type="evidence" value="ECO:0007669"/>
    <property type="project" value="InterPro"/>
</dbReference>
<sequence length="241" mass="26986">MSFYAIALATFLLATSQQFGLSSTVSPTKPPYEDDPKNFEHQHATGFLCSNFTYYMVNRTYTPNVTSECISVNVTSGLRNGTYQALLKHRINGSDLITSLNITVQPFTSGLHTEDNALLFNVSVKPNGNIKARTTTTSEETPETAESRFRGCELFSAGLPGAPLFVPQDCKDVYLNKSNCPNTTSEVWKDDCNKKAMSRYRHLHLDRNVKLCAPVTSIIEVYLICHALIHFKYFIKLGCEY</sequence>
<accession>A0A0K8RFR3</accession>
<proteinExistence type="evidence at transcript level"/>
<name>A0A0K8RFR3_IXORI</name>
<keyword evidence="1" id="KW-0732">Signal</keyword>
<feature type="signal peptide" evidence="1">
    <location>
        <begin position="1"/>
        <end position="16"/>
    </location>
</feature>
<evidence type="ECO:0000313" key="2">
    <source>
        <dbReference type="EMBL" id="JAA69931.1"/>
    </source>
</evidence>